<dbReference type="Pfam" id="PF13656">
    <property type="entry name" value="RNA_pol_L_2"/>
    <property type="match status" value="1"/>
</dbReference>
<evidence type="ECO:0000256" key="3">
    <source>
        <dbReference type="ARBA" id="ARBA00022844"/>
    </source>
</evidence>
<dbReference type="GO" id="GO:0044423">
    <property type="term" value="C:virion component"/>
    <property type="evidence" value="ECO:0007669"/>
    <property type="project" value="UniProtKB-KW"/>
</dbReference>
<accession>A0A6C0J6X1</accession>
<dbReference type="GO" id="GO:0000428">
    <property type="term" value="C:DNA-directed RNA polymerase complex"/>
    <property type="evidence" value="ECO:0007669"/>
    <property type="project" value="UniProtKB-KW"/>
</dbReference>
<organism evidence="6">
    <name type="scientific">viral metagenome</name>
    <dbReference type="NCBI Taxonomy" id="1070528"/>
    <lineage>
        <taxon>unclassified sequences</taxon>
        <taxon>metagenomes</taxon>
        <taxon>organismal metagenomes</taxon>
    </lineage>
</organism>
<dbReference type="GO" id="GO:0003899">
    <property type="term" value="F:DNA-directed RNA polymerase activity"/>
    <property type="evidence" value="ECO:0007669"/>
    <property type="project" value="InterPro"/>
</dbReference>
<evidence type="ECO:0000256" key="2">
    <source>
        <dbReference type="ARBA" id="ARBA00022478"/>
    </source>
</evidence>
<dbReference type="PANTHER" id="PTHR11800">
    <property type="entry name" value="DNA-DIRECTED RNA POLYMERASE"/>
    <property type="match status" value="1"/>
</dbReference>
<reference evidence="6" key="1">
    <citation type="journal article" date="2020" name="Nature">
        <title>Giant virus diversity and host interactions through global metagenomics.</title>
        <authorList>
            <person name="Schulz F."/>
            <person name="Roux S."/>
            <person name="Paez-Espino D."/>
            <person name="Jungbluth S."/>
            <person name="Walsh D.A."/>
            <person name="Denef V.J."/>
            <person name="McMahon K.D."/>
            <person name="Konstantinidis K.T."/>
            <person name="Eloe-Fadrosh E.A."/>
            <person name="Kyrpides N.C."/>
            <person name="Woyke T."/>
        </authorList>
    </citation>
    <scope>NUCLEOTIDE SEQUENCE</scope>
    <source>
        <strain evidence="6">GVMAG-M-3300025860-12</strain>
    </source>
</reference>
<evidence type="ECO:0000313" key="6">
    <source>
        <dbReference type="EMBL" id="QHU00337.1"/>
    </source>
</evidence>
<name>A0A6C0J6X1_9ZZZZ</name>
<dbReference type="InterPro" id="IPR009025">
    <property type="entry name" value="RBP11-like_dimer"/>
</dbReference>
<dbReference type="GO" id="GO:0046983">
    <property type="term" value="F:protein dimerization activity"/>
    <property type="evidence" value="ECO:0007669"/>
    <property type="project" value="InterPro"/>
</dbReference>
<evidence type="ECO:0000256" key="1">
    <source>
        <dbReference type="ARBA" id="ARBA00004328"/>
    </source>
</evidence>
<dbReference type="InterPro" id="IPR036603">
    <property type="entry name" value="RBP11-like"/>
</dbReference>
<protein>
    <recommendedName>
        <fullName evidence="5">DNA-directed RNA polymerase RpoA/D/Rpb3-type domain-containing protein</fullName>
    </recommendedName>
</protein>
<dbReference type="InterPro" id="IPR050518">
    <property type="entry name" value="Rpo3/RPB3_RNA_Pol_subunit"/>
</dbReference>
<dbReference type="Gene3D" id="2.170.120.12">
    <property type="entry name" value="DNA-directed RNA polymerase, insert domain"/>
    <property type="match status" value="1"/>
</dbReference>
<dbReference type="SMART" id="SM00662">
    <property type="entry name" value="RPOLD"/>
    <property type="match status" value="1"/>
</dbReference>
<keyword evidence="2" id="KW-0240">DNA-directed RNA polymerase</keyword>
<keyword evidence="4" id="KW-0804">Transcription</keyword>
<keyword evidence="3" id="KW-0946">Virion</keyword>
<feature type="domain" description="DNA-directed RNA polymerase RpoA/D/Rpb3-type" evidence="5">
    <location>
        <begin position="19"/>
        <end position="239"/>
    </location>
</feature>
<dbReference type="GO" id="GO:0006351">
    <property type="term" value="P:DNA-templated transcription"/>
    <property type="evidence" value="ECO:0007669"/>
    <property type="project" value="InterPro"/>
</dbReference>
<dbReference type="AlphaFoldDB" id="A0A6C0J6X1"/>
<sequence>MSNIQVKKILWDQDKLNSRLEINLKGPDIDNVIVNTLRRITLTSIPIYAFTEINITYNTSIFNNNYLKLRIKNLPVLGIKSKEAIFVPNDEETENNKMDIDTNDELDLNIDNDNKINISSINQLTMYLEYENTTDEIVNVGTDNCKFYLKEKQIDTPYLVNIPIVKLQPKQKIKLSTVTELGTEESSAIFSPVSIFTFKQNSTNDYDLILESKGQLDELNILDFATKNIQNSFDNICSKIPESNNLKGKIVLENIDQILGCILAQGLQKENDIVFAGYNKPHPLDDKIVLHYELSKNDIKTLIHKVLNDYKMVFNNLNDKIQLI</sequence>
<evidence type="ECO:0000259" key="5">
    <source>
        <dbReference type="SMART" id="SM00662"/>
    </source>
</evidence>
<dbReference type="PANTHER" id="PTHR11800:SF2">
    <property type="entry name" value="DNA-DIRECTED RNA POLYMERASE II SUBUNIT RPB3"/>
    <property type="match status" value="1"/>
</dbReference>
<dbReference type="Gene3D" id="3.30.1360.10">
    <property type="entry name" value="RNA polymerase, RBP11-like subunit"/>
    <property type="match status" value="2"/>
</dbReference>
<dbReference type="EMBL" id="MN740326">
    <property type="protein sequence ID" value="QHU00337.1"/>
    <property type="molecule type" value="Genomic_DNA"/>
</dbReference>
<dbReference type="InterPro" id="IPR036643">
    <property type="entry name" value="RNApol_insert_sf"/>
</dbReference>
<proteinExistence type="predicted"/>
<comment type="subcellular location">
    <subcellularLocation>
        <location evidence="1">Virion</location>
    </subcellularLocation>
</comment>
<dbReference type="SUPFAM" id="SSF55257">
    <property type="entry name" value="RBP11-like subunits of RNA polymerase"/>
    <property type="match status" value="2"/>
</dbReference>
<dbReference type="InterPro" id="IPR011263">
    <property type="entry name" value="DNA-dir_RNA_pol_RpoA/D/Rpb3"/>
</dbReference>
<evidence type="ECO:0000256" key="4">
    <source>
        <dbReference type="ARBA" id="ARBA00023163"/>
    </source>
</evidence>